<dbReference type="GO" id="GO:0004721">
    <property type="term" value="F:phosphoprotein phosphatase activity"/>
    <property type="evidence" value="ECO:0007669"/>
    <property type="project" value="TreeGrafter"/>
</dbReference>
<keyword evidence="7 14" id="KW-0418">Kinase</keyword>
<keyword evidence="11" id="KW-0175">Coiled coil</keyword>
<name>E6LL46_9FIRM</name>
<evidence type="ECO:0000256" key="5">
    <source>
        <dbReference type="ARBA" id="ARBA00022679"/>
    </source>
</evidence>
<gene>
    <name evidence="14" type="ORF">HMPREF0381_0681</name>
</gene>
<evidence type="ECO:0000256" key="3">
    <source>
        <dbReference type="ARBA" id="ARBA00012438"/>
    </source>
</evidence>
<accession>E6LL46</accession>
<dbReference type="PANTHER" id="PTHR45453">
    <property type="entry name" value="PHOSPHATE REGULON SENSOR PROTEIN PHOR"/>
    <property type="match status" value="1"/>
</dbReference>
<evidence type="ECO:0000256" key="12">
    <source>
        <dbReference type="SAM" id="Phobius"/>
    </source>
</evidence>
<feature type="transmembrane region" description="Helical" evidence="12">
    <location>
        <begin position="38"/>
        <end position="61"/>
    </location>
</feature>
<comment type="subcellular location">
    <subcellularLocation>
        <location evidence="2">Cell membrane</location>
        <topology evidence="2">Multi-pass membrane protein</topology>
    </subcellularLocation>
</comment>
<feature type="transmembrane region" description="Helical" evidence="12">
    <location>
        <begin position="12"/>
        <end position="32"/>
    </location>
</feature>
<evidence type="ECO:0000256" key="7">
    <source>
        <dbReference type="ARBA" id="ARBA00022777"/>
    </source>
</evidence>
<dbReference type="HOGENOM" id="CLU_000445_13_0_9"/>
<evidence type="ECO:0000256" key="11">
    <source>
        <dbReference type="SAM" id="Coils"/>
    </source>
</evidence>
<dbReference type="EC" id="2.7.13.3" evidence="3"/>
<keyword evidence="6 12" id="KW-0812">Transmembrane</keyword>
<dbReference type="Proteomes" id="UP000003434">
    <property type="component" value="Unassembled WGS sequence"/>
</dbReference>
<keyword evidence="9" id="KW-0902">Two-component regulatory system</keyword>
<keyword evidence="8 12" id="KW-1133">Transmembrane helix</keyword>
<evidence type="ECO:0000313" key="15">
    <source>
        <dbReference type="Proteomes" id="UP000003434"/>
    </source>
</evidence>
<dbReference type="InterPro" id="IPR036890">
    <property type="entry name" value="HATPase_C_sf"/>
</dbReference>
<dbReference type="RefSeq" id="WP_008750450.1">
    <property type="nucleotide sequence ID" value="NZ_GL622296.1"/>
</dbReference>
<keyword evidence="4" id="KW-1003">Cell membrane</keyword>
<dbReference type="AlphaFoldDB" id="E6LL46"/>
<evidence type="ECO:0000259" key="13">
    <source>
        <dbReference type="PROSITE" id="PS50109"/>
    </source>
</evidence>
<dbReference type="GO" id="GO:0005886">
    <property type="term" value="C:plasma membrane"/>
    <property type="evidence" value="ECO:0007669"/>
    <property type="project" value="UniProtKB-SubCell"/>
</dbReference>
<evidence type="ECO:0000256" key="1">
    <source>
        <dbReference type="ARBA" id="ARBA00000085"/>
    </source>
</evidence>
<dbReference type="SMART" id="SM00387">
    <property type="entry name" value="HATPase_c"/>
    <property type="match status" value="1"/>
</dbReference>
<comment type="catalytic activity">
    <reaction evidence="1">
        <text>ATP + protein L-histidine = ADP + protein N-phospho-L-histidine.</text>
        <dbReference type="EC" id="2.7.13.3"/>
    </reaction>
</comment>
<dbReference type="PROSITE" id="PS50109">
    <property type="entry name" value="HIS_KIN"/>
    <property type="match status" value="1"/>
</dbReference>
<proteinExistence type="predicted"/>
<evidence type="ECO:0000256" key="10">
    <source>
        <dbReference type="ARBA" id="ARBA00023136"/>
    </source>
</evidence>
<sequence>MNKLLSFLKSEYRVFITLLFVCFIFGGVFLFAGLNMEYFILGLEITVFSLLIFLIMEWLSYVKKEDMAKRIEELEIENKTLQSKIIDERKDLEEYFLLWIHQIKTPITVCNLILGKPDADHRLKEQMIYIEEYTNMAMNYLKLLERTSDMDIYEVDLDIIISSIVKKYSLIFIEKKISLDYTPTNVKVISDAKWLFIMLEQIISNSLKYTKSGKISINFDKELLKLSIKDTGIGIPSKDIKKIFDRGYSGFNGRVNEKSSGLGLYMVGKIAGILGIGIEVKSQVNIGSEFSFVFKNNEK</sequence>
<dbReference type="InterPro" id="IPR003594">
    <property type="entry name" value="HATPase_dom"/>
</dbReference>
<evidence type="ECO:0000313" key="14">
    <source>
        <dbReference type="EMBL" id="EFU77446.1"/>
    </source>
</evidence>
<evidence type="ECO:0000256" key="9">
    <source>
        <dbReference type="ARBA" id="ARBA00023012"/>
    </source>
</evidence>
<keyword evidence="5" id="KW-0808">Transferase</keyword>
<dbReference type="InterPro" id="IPR050351">
    <property type="entry name" value="BphY/WalK/GraS-like"/>
</dbReference>
<dbReference type="GO" id="GO:0016036">
    <property type="term" value="P:cellular response to phosphate starvation"/>
    <property type="evidence" value="ECO:0007669"/>
    <property type="project" value="TreeGrafter"/>
</dbReference>
<comment type="caution">
    <text evidence="14">The sequence shown here is derived from an EMBL/GenBank/DDBJ whole genome shotgun (WGS) entry which is preliminary data.</text>
</comment>
<dbReference type="SUPFAM" id="SSF55874">
    <property type="entry name" value="ATPase domain of HSP90 chaperone/DNA topoisomerase II/histidine kinase"/>
    <property type="match status" value="1"/>
</dbReference>
<dbReference type="Pfam" id="PF02518">
    <property type="entry name" value="HATPase_c"/>
    <property type="match status" value="1"/>
</dbReference>
<dbReference type="InterPro" id="IPR005467">
    <property type="entry name" value="His_kinase_dom"/>
</dbReference>
<evidence type="ECO:0000256" key="2">
    <source>
        <dbReference type="ARBA" id="ARBA00004651"/>
    </source>
</evidence>
<dbReference type="EMBL" id="AEPW01000020">
    <property type="protein sequence ID" value="EFU77446.1"/>
    <property type="molecule type" value="Genomic_DNA"/>
</dbReference>
<evidence type="ECO:0000256" key="4">
    <source>
        <dbReference type="ARBA" id="ARBA00022475"/>
    </source>
</evidence>
<protein>
    <recommendedName>
        <fullName evidence="3">histidine kinase</fullName>
        <ecNumber evidence="3">2.7.13.3</ecNumber>
    </recommendedName>
</protein>
<dbReference type="PANTHER" id="PTHR45453:SF2">
    <property type="entry name" value="HISTIDINE KINASE"/>
    <property type="match status" value="1"/>
</dbReference>
<organism evidence="14 15">
    <name type="scientific">Lachnoanaerobaculum saburreum DSM 3986</name>
    <dbReference type="NCBI Taxonomy" id="887325"/>
    <lineage>
        <taxon>Bacteria</taxon>
        <taxon>Bacillati</taxon>
        <taxon>Bacillota</taxon>
        <taxon>Clostridia</taxon>
        <taxon>Lachnospirales</taxon>
        <taxon>Lachnospiraceae</taxon>
        <taxon>Lachnoanaerobaculum</taxon>
    </lineage>
</organism>
<dbReference type="eggNOG" id="COG2205">
    <property type="taxonomic scope" value="Bacteria"/>
</dbReference>
<evidence type="ECO:0000256" key="6">
    <source>
        <dbReference type="ARBA" id="ARBA00022692"/>
    </source>
</evidence>
<evidence type="ECO:0000256" key="8">
    <source>
        <dbReference type="ARBA" id="ARBA00022989"/>
    </source>
</evidence>
<reference evidence="14 15" key="1">
    <citation type="submission" date="2010-12" db="EMBL/GenBank/DDBJ databases">
        <authorList>
            <person name="Muzny D."/>
            <person name="Qin X."/>
            <person name="Deng J."/>
            <person name="Jiang H."/>
            <person name="Liu Y."/>
            <person name="Qu J."/>
            <person name="Song X.-Z."/>
            <person name="Zhang L."/>
            <person name="Thornton R."/>
            <person name="Coyle M."/>
            <person name="Francisco L."/>
            <person name="Jackson L."/>
            <person name="Javaid M."/>
            <person name="Korchina V."/>
            <person name="Kovar C."/>
            <person name="Mata R."/>
            <person name="Mathew T."/>
            <person name="Ngo R."/>
            <person name="Nguyen L."/>
            <person name="Nguyen N."/>
            <person name="Okwuonu G."/>
            <person name="Ongeri F."/>
            <person name="Pham C."/>
            <person name="Simmons D."/>
            <person name="Wilczek-Boney K."/>
            <person name="Hale W."/>
            <person name="Jakkamsetti A."/>
            <person name="Pham P."/>
            <person name="Ruth R."/>
            <person name="San Lucas F."/>
            <person name="Warren J."/>
            <person name="Zhang J."/>
            <person name="Zhao Z."/>
            <person name="Zhou C."/>
            <person name="Zhu D."/>
            <person name="Lee S."/>
            <person name="Bess C."/>
            <person name="Blankenburg K."/>
            <person name="Forbes L."/>
            <person name="Fu Q."/>
            <person name="Gubbala S."/>
            <person name="Hirani K."/>
            <person name="Jayaseelan J.C."/>
            <person name="Lara F."/>
            <person name="Munidasa M."/>
            <person name="Palculict T."/>
            <person name="Patil S."/>
            <person name="Pu L.-L."/>
            <person name="Saada N."/>
            <person name="Tang L."/>
            <person name="Weissenberger G."/>
            <person name="Zhu Y."/>
            <person name="Hemphill L."/>
            <person name="Shang Y."/>
            <person name="Youmans B."/>
            <person name="Ayvaz T."/>
            <person name="Ross M."/>
            <person name="Santibanez J."/>
            <person name="Aqrawi P."/>
            <person name="Gross S."/>
            <person name="Joshi V."/>
            <person name="Fowler G."/>
            <person name="Nazareth L."/>
            <person name="Reid J."/>
            <person name="Worley K."/>
            <person name="Petrosino J."/>
            <person name="Highlander S."/>
            <person name="Gibbs R."/>
        </authorList>
    </citation>
    <scope>NUCLEOTIDE SEQUENCE [LARGE SCALE GENOMIC DNA]</scope>
    <source>
        <strain evidence="14 15">DSM 3986</strain>
    </source>
</reference>
<dbReference type="Gene3D" id="3.30.565.10">
    <property type="entry name" value="Histidine kinase-like ATPase, C-terminal domain"/>
    <property type="match status" value="1"/>
</dbReference>
<dbReference type="GO" id="GO:0000155">
    <property type="term" value="F:phosphorelay sensor kinase activity"/>
    <property type="evidence" value="ECO:0007669"/>
    <property type="project" value="TreeGrafter"/>
</dbReference>
<feature type="domain" description="Histidine kinase" evidence="13">
    <location>
        <begin position="98"/>
        <end position="298"/>
    </location>
</feature>
<feature type="coiled-coil region" evidence="11">
    <location>
        <begin position="64"/>
        <end position="91"/>
    </location>
</feature>
<keyword evidence="10 12" id="KW-0472">Membrane</keyword>